<dbReference type="InterPro" id="IPR001245">
    <property type="entry name" value="Ser-Thr/Tyr_kinase_cat_dom"/>
</dbReference>
<dbReference type="EMBL" id="RWJN01000026">
    <property type="protein sequence ID" value="TCD70152.1"/>
    <property type="molecule type" value="Genomic_DNA"/>
</dbReference>
<keyword evidence="2" id="KW-0472">Membrane</keyword>
<evidence type="ECO:0000256" key="2">
    <source>
        <dbReference type="SAM" id="Phobius"/>
    </source>
</evidence>
<dbReference type="GO" id="GO:0005524">
    <property type="term" value="F:ATP binding"/>
    <property type="evidence" value="ECO:0007669"/>
    <property type="project" value="InterPro"/>
</dbReference>
<dbReference type="Proteomes" id="UP000292702">
    <property type="component" value="Unassembled WGS sequence"/>
</dbReference>
<accession>A0A4R0RSG3</accession>
<dbReference type="SUPFAM" id="SSF56112">
    <property type="entry name" value="Protein kinase-like (PK-like)"/>
    <property type="match status" value="1"/>
</dbReference>
<gene>
    <name evidence="4" type="ORF">EIP91_004622</name>
</gene>
<feature type="transmembrane region" description="Helical" evidence="2">
    <location>
        <begin position="582"/>
        <end position="601"/>
    </location>
</feature>
<dbReference type="InterPro" id="IPR011009">
    <property type="entry name" value="Kinase-like_dom_sf"/>
</dbReference>
<protein>
    <recommendedName>
        <fullName evidence="3">Protein kinase domain-containing protein</fullName>
    </recommendedName>
</protein>
<dbReference type="AlphaFoldDB" id="A0A4R0RSG3"/>
<dbReference type="Pfam" id="PF07714">
    <property type="entry name" value="PK_Tyr_Ser-Thr"/>
    <property type="match status" value="1"/>
</dbReference>
<dbReference type="GO" id="GO:0004674">
    <property type="term" value="F:protein serine/threonine kinase activity"/>
    <property type="evidence" value="ECO:0007669"/>
    <property type="project" value="TreeGrafter"/>
</dbReference>
<feature type="compositionally biased region" description="Polar residues" evidence="1">
    <location>
        <begin position="510"/>
        <end position="522"/>
    </location>
</feature>
<dbReference type="PROSITE" id="PS50011">
    <property type="entry name" value="PROTEIN_KINASE_DOM"/>
    <property type="match status" value="1"/>
</dbReference>
<keyword evidence="5" id="KW-1185">Reference proteome</keyword>
<comment type="caution">
    <text evidence="4">The sequence shown here is derived from an EMBL/GenBank/DDBJ whole genome shotgun (WGS) entry which is preliminary data.</text>
</comment>
<name>A0A4R0RSG3_9APHY</name>
<feature type="region of interest" description="Disordered" evidence="1">
    <location>
        <begin position="501"/>
        <end position="524"/>
    </location>
</feature>
<evidence type="ECO:0000256" key="1">
    <source>
        <dbReference type="SAM" id="MobiDB-lite"/>
    </source>
</evidence>
<dbReference type="InterPro" id="IPR000719">
    <property type="entry name" value="Prot_kinase_dom"/>
</dbReference>
<keyword evidence="2" id="KW-0812">Transmembrane</keyword>
<evidence type="ECO:0000313" key="5">
    <source>
        <dbReference type="Proteomes" id="UP000292702"/>
    </source>
</evidence>
<proteinExistence type="predicted"/>
<dbReference type="OrthoDB" id="4062651at2759"/>
<organism evidence="4 5">
    <name type="scientific">Steccherinum ochraceum</name>
    <dbReference type="NCBI Taxonomy" id="92696"/>
    <lineage>
        <taxon>Eukaryota</taxon>
        <taxon>Fungi</taxon>
        <taxon>Dikarya</taxon>
        <taxon>Basidiomycota</taxon>
        <taxon>Agaricomycotina</taxon>
        <taxon>Agaricomycetes</taxon>
        <taxon>Polyporales</taxon>
        <taxon>Steccherinaceae</taxon>
        <taxon>Steccherinum</taxon>
    </lineage>
</organism>
<feature type="domain" description="Protein kinase" evidence="3">
    <location>
        <begin position="99"/>
        <end position="378"/>
    </location>
</feature>
<reference evidence="4 5" key="1">
    <citation type="submission" date="2018-11" db="EMBL/GenBank/DDBJ databases">
        <title>Genome assembly of Steccherinum ochraceum LE-BIN_3174, the white-rot fungus of the Steccherinaceae family (The Residual Polyporoid clade, Polyporales, Basidiomycota).</title>
        <authorList>
            <person name="Fedorova T.V."/>
            <person name="Glazunova O.A."/>
            <person name="Landesman E.O."/>
            <person name="Moiseenko K.V."/>
            <person name="Psurtseva N.V."/>
            <person name="Savinova O.S."/>
            <person name="Shakhova N.V."/>
            <person name="Tyazhelova T.V."/>
            <person name="Vasina D.V."/>
        </authorList>
    </citation>
    <scope>NUCLEOTIDE SEQUENCE [LARGE SCALE GENOMIC DNA]</scope>
    <source>
        <strain evidence="4 5">LE-BIN_3174</strain>
    </source>
</reference>
<keyword evidence="2" id="KW-1133">Transmembrane helix</keyword>
<evidence type="ECO:0000259" key="3">
    <source>
        <dbReference type="PROSITE" id="PS50011"/>
    </source>
</evidence>
<dbReference type="PANTHER" id="PTHR44329">
    <property type="entry name" value="SERINE/THREONINE-PROTEIN KINASE TNNI3K-RELATED"/>
    <property type="match status" value="1"/>
</dbReference>
<dbReference type="Gene3D" id="1.10.510.10">
    <property type="entry name" value="Transferase(Phosphotransferase) domain 1"/>
    <property type="match status" value="1"/>
</dbReference>
<sequence>MFTGPILRTAYDEQQYIRDLLLLQDDDEIRLSVSHLSLEHAQKVFDEVWKVVDSTALPLATADKQIFAYKTRLRTLSLHLCLTHSLLPSALTLAGVTCTDTENLAGTGSFADVFEGKYRNERVALKRVRLPKSDTNKAEVNQLLFRECILWKALVHPHIVPFIGVDRNVFPGSICMVIKWMENGSLSEHMETLRRQGELKGGKHVEAVERWLLQTADGLSYMHDEGLIHGDLHGKNILVDKDGTACLTDLGRTLTSEPLAYGKLRSLHGGGALRWTAPELLDPEPFGVKGTRATRASDIFSYACVIIELYSGQVPMPDLTAFQVSHRYVQGIRPPKPVTPDGIDMGDALWSLTQSCWSQTPADRLSAQEIVATLTASLPAKTSSSLLGFPSSHATASSADGTPARIAQESLPVGENERDPGNGLLAADVDAVETATCDNDAVIQLSTDIAGQAVASNGAVNSAAELLDTHTTIFNSRARLKSLPSLIGDQPDNHPIQVQSRMHVKESENENVTRSYNSSSGLSPWDVATAPPGAHLSIGHGSSMSSSPLSGPSLEKPVPTSVHIADISSFQRGPRRWQPRSWSFVAILTVAGMAFVTLKIFPSLPIRVYGQYMFISLFINPPVLSFMY</sequence>
<dbReference type="STRING" id="92696.A0A4R0RSG3"/>
<dbReference type="InterPro" id="IPR051681">
    <property type="entry name" value="Ser/Thr_Kinases-Pseudokinases"/>
</dbReference>
<evidence type="ECO:0000313" key="4">
    <source>
        <dbReference type="EMBL" id="TCD70152.1"/>
    </source>
</evidence>